<dbReference type="InterPro" id="IPR023214">
    <property type="entry name" value="HAD_sf"/>
</dbReference>
<dbReference type="NCBIfam" id="TIGR01509">
    <property type="entry name" value="HAD-SF-IA-v3"/>
    <property type="match status" value="1"/>
</dbReference>
<dbReference type="Gene3D" id="1.10.260.80">
    <property type="match status" value="1"/>
</dbReference>
<dbReference type="RefSeq" id="WP_008734064.1">
    <property type="nucleotide sequence ID" value="NZ_CP004387.1"/>
</dbReference>
<dbReference type="SFLD" id="SFLDS00003">
    <property type="entry name" value="Haloacid_Dehalogenase"/>
    <property type="match status" value="1"/>
</dbReference>
<comment type="pathway">
    <text evidence="2">Organic acid metabolism; glycolate biosynthesis; glycolate from 2-phosphoglycolate: step 1/1.</text>
</comment>
<proteinExistence type="inferred from homology"/>
<dbReference type="EMBL" id="CP004387">
    <property type="protein sequence ID" value="AJD49188.1"/>
    <property type="molecule type" value="Genomic_DNA"/>
</dbReference>
<dbReference type="SFLD" id="SFLDG01129">
    <property type="entry name" value="C1.5:_HAD__Beta-PGM__Phosphata"/>
    <property type="match status" value="1"/>
</dbReference>
<reference evidence="5 6" key="1">
    <citation type="journal article" date="2012" name="J. Bacteriol.">
        <title>Genome sequence of an alkane-degrading bacterium, Alcanivorax pacificus type strain W11-5, isolated from deep sea sediment.</title>
        <authorList>
            <person name="Lai Q."/>
            <person name="Shao Z."/>
        </authorList>
    </citation>
    <scope>NUCLEOTIDE SEQUENCE [LARGE SCALE GENOMIC DNA]</scope>
    <source>
        <strain evidence="5 6">W11-5</strain>
    </source>
</reference>
<dbReference type="InterPro" id="IPR050155">
    <property type="entry name" value="HAD-like_hydrolase_sf"/>
</dbReference>
<dbReference type="InterPro" id="IPR036412">
    <property type="entry name" value="HAD-like_sf"/>
</dbReference>
<evidence type="ECO:0000256" key="1">
    <source>
        <dbReference type="ARBA" id="ARBA00000830"/>
    </source>
</evidence>
<evidence type="ECO:0000313" key="5">
    <source>
        <dbReference type="EMBL" id="AJD49188.1"/>
    </source>
</evidence>
<dbReference type="STRING" id="391936.S7S_13880"/>
<evidence type="ECO:0000256" key="4">
    <source>
        <dbReference type="ARBA" id="ARBA00013078"/>
    </source>
</evidence>
<evidence type="ECO:0000256" key="2">
    <source>
        <dbReference type="ARBA" id="ARBA00004818"/>
    </source>
</evidence>
<dbReference type="PANTHER" id="PTHR43434">
    <property type="entry name" value="PHOSPHOGLYCOLATE PHOSPHATASE"/>
    <property type="match status" value="1"/>
</dbReference>
<dbReference type="OrthoDB" id="5623813at2"/>
<dbReference type="NCBIfam" id="TIGR01549">
    <property type="entry name" value="HAD-SF-IA-v1"/>
    <property type="match status" value="1"/>
</dbReference>
<dbReference type="PANTHER" id="PTHR43434:SF1">
    <property type="entry name" value="PHOSPHOGLYCOLATE PHOSPHATASE"/>
    <property type="match status" value="1"/>
</dbReference>
<dbReference type="EC" id="3.1.3.18" evidence="4"/>
<comment type="similarity">
    <text evidence="3">Belongs to the HAD-like hydrolase superfamily. CbbY/CbbZ/Gph/YieH family.</text>
</comment>
<dbReference type="AlphaFoldDB" id="A0A0B4XRU4"/>
<organism evidence="5 6">
    <name type="scientific">Isoalcanivorax pacificus W11-5</name>
    <dbReference type="NCBI Taxonomy" id="391936"/>
    <lineage>
        <taxon>Bacteria</taxon>
        <taxon>Pseudomonadati</taxon>
        <taxon>Pseudomonadota</taxon>
        <taxon>Gammaproteobacteria</taxon>
        <taxon>Oceanospirillales</taxon>
        <taxon>Alcanivoracaceae</taxon>
        <taxon>Isoalcanivorax</taxon>
    </lineage>
</organism>
<evidence type="ECO:0000313" key="6">
    <source>
        <dbReference type="Proteomes" id="UP000006764"/>
    </source>
</evidence>
<gene>
    <name evidence="5" type="ORF">S7S_13880</name>
</gene>
<dbReference type="InterPro" id="IPR006439">
    <property type="entry name" value="HAD-SF_hydro_IA"/>
</dbReference>
<dbReference type="GO" id="GO:0006281">
    <property type="term" value="P:DNA repair"/>
    <property type="evidence" value="ECO:0007669"/>
    <property type="project" value="TreeGrafter"/>
</dbReference>
<protein>
    <recommendedName>
        <fullName evidence="4">phosphoglycolate phosphatase</fullName>
        <ecNumber evidence="4">3.1.3.18</ecNumber>
    </recommendedName>
</protein>
<dbReference type="Proteomes" id="UP000006764">
    <property type="component" value="Chromosome"/>
</dbReference>
<keyword evidence="6" id="KW-1185">Reference proteome</keyword>
<sequence>MSLRGVIFDLDGTLVDSQLDFAAIRAATGCPDGLGLIEYAEGLVEDEAARVHRIIHEHEMAGARAASWIPGADDWLAALRRQGLPTGILTRNARVPTALTLSRLGIDVDVVLTREDCRPKPDPDGLLRIARQWNLPCEALVYVGDFRYDIEAARRAGMQAWFYDTGRHSHFGDDADRVFRDFLELMGE</sequence>
<dbReference type="Pfam" id="PF00702">
    <property type="entry name" value="Hydrolase"/>
    <property type="match status" value="1"/>
</dbReference>
<dbReference type="KEGG" id="apac:S7S_13880"/>
<dbReference type="Gene3D" id="3.40.50.1000">
    <property type="entry name" value="HAD superfamily/HAD-like"/>
    <property type="match status" value="1"/>
</dbReference>
<accession>A0A0B4XRU4</accession>
<dbReference type="HOGENOM" id="CLU_045011_11_3_6"/>
<dbReference type="SUPFAM" id="SSF56784">
    <property type="entry name" value="HAD-like"/>
    <property type="match status" value="1"/>
</dbReference>
<evidence type="ECO:0000256" key="3">
    <source>
        <dbReference type="ARBA" id="ARBA00006171"/>
    </source>
</evidence>
<dbReference type="GO" id="GO:0008967">
    <property type="term" value="F:phosphoglycolate phosphatase activity"/>
    <property type="evidence" value="ECO:0007669"/>
    <property type="project" value="UniProtKB-EC"/>
</dbReference>
<comment type="catalytic activity">
    <reaction evidence="1">
        <text>2-phosphoglycolate + H2O = glycolate + phosphate</text>
        <dbReference type="Rhea" id="RHEA:14369"/>
        <dbReference type="ChEBI" id="CHEBI:15377"/>
        <dbReference type="ChEBI" id="CHEBI:29805"/>
        <dbReference type="ChEBI" id="CHEBI:43474"/>
        <dbReference type="ChEBI" id="CHEBI:58033"/>
        <dbReference type="EC" id="3.1.3.18"/>
    </reaction>
</comment>
<name>A0A0B4XRU4_9GAMM</name>